<dbReference type="Gene3D" id="3.40.50.850">
    <property type="entry name" value="Isochorismatase-like"/>
    <property type="match status" value="1"/>
</dbReference>
<dbReference type="Proteomes" id="UP000305282">
    <property type="component" value="Unassembled WGS sequence"/>
</dbReference>
<name>A0A4S5EED1_9ACTN</name>
<organism evidence="3 4">
    <name type="scientific">Candidatus Frankia alpina</name>
    <dbReference type="NCBI Taxonomy" id="2699483"/>
    <lineage>
        <taxon>Bacteria</taxon>
        <taxon>Bacillati</taxon>
        <taxon>Actinomycetota</taxon>
        <taxon>Actinomycetes</taxon>
        <taxon>Frankiales</taxon>
        <taxon>Frankiaceae</taxon>
        <taxon>Frankia</taxon>
    </lineage>
</organism>
<accession>A0A4S5EED1</accession>
<evidence type="ECO:0000259" key="2">
    <source>
        <dbReference type="Pfam" id="PF00857"/>
    </source>
</evidence>
<dbReference type="InterPro" id="IPR036380">
    <property type="entry name" value="Isochorismatase-like_sf"/>
</dbReference>
<proteinExistence type="predicted"/>
<dbReference type="OrthoDB" id="9814140at2"/>
<dbReference type="PANTHER" id="PTHR43540">
    <property type="entry name" value="PEROXYUREIDOACRYLATE/UREIDOACRYLATE AMIDOHYDROLASE-RELATED"/>
    <property type="match status" value="1"/>
</dbReference>
<dbReference type="GO" id="GO:0016787">
    <property type="term" value="F:hydrolase activity"/>
    <property type="evidence" value="ECO:0007669"/>
    <property type="project" value="UniProtKB-KW"/>
</dbReference>
<dbReference type="InterPro" id="IPR000868">
    <property type="entry name" value="Isochorismatase-like_dom"/>
</dbReference>
<dbReference type="Pfam" id="PF00857">
    <property type="entry name" value="Isochorismatase"/>
    <property type="match status" value="1"/>
</dbReference>
<evidence type="ECO:0000313" key="3">
    <source>
        <dbReference type="EMBL" id="THJ70231.1"/>
    </source>
</evidence>
<dbReference type="EMBL" id="SSXH01000432">
    <property type="protein sequence ID" value="THJ70231.1"/>
    <property type="molecule type" value="Genomic_DNA"/>
</dbReference>
<sequence>MGNAPSVLVVVDVQNGFLSEFSSPVVPTIVDLVERWQASGGDTIFTRYLNPPGSQYERLMRWTELRDSPAIDIVEELSLCAAKATAVIDKTIYSLFNEEGVAVVKEHGWTDLYICGIDTNSCVLKTAVDAFERDLTPWILTDASASHSGVHVHDAGLLVATKFIGIDQLITSDQIRAS</sequence>
<dbReference type="InterPro" id="IPR050272">
    <property type="entry name" value="Isochorismatase-like_hydrls"/>
</dbReference>
<protein>
    <submittedName>
        <fullName evidence="3">Cysteine hydrolase</fullName>
    </submittedName>
</protein>
<dbReference type="SUPFAM" id="SSF52499">
    <property type="entry name" value="Isochorismatase-like hydrolases"/>
    <property type="match status" value="1"/>
</dbReference>
<dbReference type="RefSeq" id="WP_136448797.1">
    <property type="nucleotide sequence ID" value="NZ_CADCWT010000023.1"/>
</dbReference>
<dbReference type="CDD" id="cd00431">
    <property type="entry name" value="cysteine_hydrolases"/>
    <property type="match status" value="1"/>
</dbReference>
<keyword evidence="4" id="KW-1185">Reference proteome</keyword>
<reference evidence="3 4" key="1">
    <citation type="submission" date="2019-04" db="EMBL/GenBank/DDBJ databases">
        <title>Draft genome sequences for three unisolated Alnus-infective Frankia Sp+ strains, AgTrS, AiOr and AvVan, the first sequenced Frankia strains able to sporulate in-planta.</title>
        <authorList>
            <person name="Bethencourt L."/>
            <person name="Vautrin F."/>
            <person name="Taib N."/>
            <person name="Dubost A."/>
            <person name="Castro-Garcia L."/>
            <person name="Imbaud O."/>
            <person name="Abrouk D."/>
            <person name="Fournier P."/>
            <person name="Briolay J."/>
            <person name="Nguyen A."/>
            <person name="Normand P."/>
            <person name="Fernandez M.P."/>
            <person name="Brochier-Armanet C."/>
            <person name="Herrera-Belaroussi A."/>
        </authorList>
    </citation>
    <scope>NUCLEOTIDE SEQUENCE [LARGE SCALE GENOMIC DNA]</scope>
    <source>
        <strain evidence="3 4">AvVan</strain>
    </source>
</reference>
<feature type="domain" description="Isochorismatase-like" evidence="2">
    <location>
        <begin position="6"/>
        <end position="159"/>
    </location>
</feature>
<keyword evidence="1 3" id="KW-0378">Hydrolase</keyword>
<gene>
    <name evidence="3" type="ORF">E7Y31_15885</name>
</gene>
<evidence type="ECO:0000256" key="1">
    <source>
        <dbReference type="ARBA" id="ARBA00022801"/>
    </source>
</evidence>
<dbReference type="AlphaFoldDB" id="A0A4S5EED1"/>
<comment type="caution">
    <text evidence="3">The sequence shown here is derived from an EMBL/GenBank/DDBJ whole genome shotgun (WGS) entry which is preliminary data.</text>
</comment>
<dbReference type="PANTHER" id="PTHR43540:SF6">
    <property type="entry name" value="ISOCHORISMATASE-LIKE DOMAIN-CONTAINING PROTEIN"/>
    <property type="match status" value="1"/>
</dbReference>
<evidence type="ECO:0000313" key="4">
    <source>
        <dbReference type="Proteomes" id="UP000305282"/>
    </source>
</evidence>